<feature type="transmembrane region" description="Helical" evidence="7">
    <location>
        <begin position="333"/>
        <end position="352"/>
    </location>
</feature>
<dbReference type="PROSITE" id="PS50850">
    <property type="entry name" value="MFS"/>
    <property type="match status" value="1"/>
</dbReference>
<comment type="similarity">
    <text evidence="6">Belongs to the major facilitator superfamily. Allantoate permease family.</text>
</comment>
<dbReference type="AlphaFoldDB" id="A0A1L9Q3M4"/>
<evidence type="ECO:0000313" key="10">
    <source>
        <dbReference type="Proteomes" id="UP000184073"/>
    </source>
</evidence>
<feature type="transmembrane region" description="Helical" evidence="7">
    <location>
        <begin position="166"/>
        <end position="186"/>
    </location>
</feature>
<feature type="transmembrane region" description="Helical" evidence="7">
    <location>
        <begin position="35"/>
        <end position="52"/>
    </location>
</feature>
<name>A0A1L9Q3M4_ASPVE</name>
<feature type="transmembrane region" description="Helical" evidence="7">
    <location>
        <begin position="305"/>
        <end position="326"/>
    </location>
</feature>
<evidence type="ECO:0000256" key="5">
    <source>
        <dbReference type="ARBA" id="ARBA00023136"/>
    </source>
</evidence>
<evidence type="ECO:0000256" key="2">
    <source>
        <dbReference type="ARBA" id="ARBA00022448"/>
    </source>
</evidence>
<dbReference type="RefSeq" id="XP_040674137.1">
    <property type="nucleotide sequence ID" value="XM_040811928.1"/>
</dbReference>
<feature type="transmembrane region" description="Helical" evidence="7">
    <location>
        <begin position="364"/>
        <end position="385"/>
    </location>
</feature>
<reference evidence="10" key="1">
    <citation type="journal article" date="2017" name="Genome Biol.">
        <title>Comparative genomics reveals high biological diversity and specific adaptations in the industrially and medically important fungal genus Aspergillus.</title>
        <authorList>
            <person name="de Vries R.P."/>
            <person name="Riley R."/>
            <person name="Wiebenga A."/>
            <person name="Aguilar-Osorio G."/>
            <person name="Amillis S."/>
            <person name="Uchima C.A."/>
            <person name="Anderluh G."/>
            <person name="Asadollahi M."/>
            <person name="Askin M."/>
            <person name="Barry K."/>
            <person name="Battaglia E."/>
            <person name="Bayram O."/>
            <person name="Benocci T."/>
            <person name="Braus-Stromeyer S.A."/>
            <person name="Caldana C."/>
            <person name="Canovas D."/>
            <person name="Cerqueira G.C."/>
            <person name="Chen F."/>
            <person name="Chen W."/>
            <person name="Choi C."/>
            <person name="Clum A."/>
            <person name="Dos Santos R.A."/>
            <person name="Damasio A.R."/>
            <person name="Diallinas G."/>
            <person name="Emri T."/>
            <person name="Fekete E."/>
            <person name="Flipphi M."/>
            <person name="Freyberg S."/>
            <person name="Gallo A."/>
            <person name="Gournas C."/>
            <person name="Habgood R."/>
            <person name="Hainaut M."/>
            <person name="Harispe M.L."/>
            <person name="Henrissat B."/>
            <person name="Hilden K.S."/>
            <person name="Hope R."/>
            <person name="Hossain A."/>
            <person name="Karabika E."/>
            <person name="Karaffa L."/>
            <person name="Karanyi Z."/>
            <person name="Krasevec N."/>
            <person name="Kuo A."/>
            <person name="Kusch H."/>
            <person name="LaButti K."/>
            <person name="Lagendijk E.L."/>
            <person name="Lapidus A."/>
            <person name="Levasseur A."/>
            <person name="Lindquist E."/>
            <person name="Lipzen A."/>
            <person name="Logrieco A.F."/>
            <person name="MacCabe A."/>
            <person name="Maekelae M.R."/>
            <person name="Malavazi I."/>
            <person name="Melin P."/>
            <person name="Meyer V."/>
            <person name="Mielnichuk N."/>
            <person name="Miskei M."/>
            <person name="Molnar A.P."/>
            <person name="Mule G."/>
            <person name="Ngan C.Y."/>
            <person name="Orejas M."/>
            <person name="Orosz E."/>
            <person name="Ouedraogo J.P."/>
            <person name="Overkamp K.M."/>
            <person name="Park H.-S."/>
            <person name="Perrone G."/>
            <person name="Piumi F."/>
            <person name="Punt P.J."/>
            <person name="Ram A.F."/>
            <person name="Ramon A."/>
            <person name="Rauscher S."/>
            <person name="Record E."/>
            <person name="Riano-Pachon D.M."/>
            <person name="Robert V."/>
            <person name="Roehrig J."/>
            <person name="Ruller R."/>
            <person name="Salamov A."/>
            <person name="Salih N.S."/>
            <person name="Samson R.A."/>
            <person name="Sandor E."/>
            <person name="Sanguinetti M."/>
            <person name="Schuetze T."/>
            <person name="Sepcic K."/>
            <person name="Shelest E."/>
            <person name="Sherlock G."/>
            <person name="Sophianopoulou V."/>
            <person name="Squina F.M."/>
            <person name="Sun H."/>
            <person name="Susca A."/>
            <person name="Todd R.B."/>
            <person name="Tsang A."/>
            <person name="Unkles S.E."/>
            <person name="van de Wiele N."/>
            <person name="van Rossen-Uffink D."/>
            <person name="Oliveira J.V."/>
            <person name="Vesth T.C."/>
            <person name="Visser J."/>
            <person name="Yu J.-H."/>
            <person name="Zhou M."/>
            <person name="Andersen M.R."/>
            <person name="Archer D.B."/>
            <person name="Baker S.E."/>
            <person name="Benoit I."/>
            <person name="Brakhage A.A."/>
            <person name="Braus G.H."/>
            <person name="Fischer R."/>
            <person name="Frisvad J.C."/>
            <person name="Goldman G.H."/>
            <person name="Houbraken J."/>
            <person name="Oakley B."/>
            <person name="Pocsi I."/>
            <person name="Scazzocchio C."/>
            <person name="Seiboth B."/>
            <person name="vanKuyk P.A."/>
            <person name="Wortman J."/>
            <person name="Dyer P.S."/>
            <person name="Grigoriev I.V."/>
        </authorList>
    </citation>
    <scope>NUCLEOTIDE SEQUENCE [LARGE SCALE GENOMIC DNA]</scope>
    <source>
        <strain evidence="10">CBS 583.65</strain>
    </source>
</reference>
<feature type="transmembrane region" description="Helical" evidence="7">
    <location>
        <begin position="72"/>
        <end position="90"/>
    </location>
</feature>
<keyword evidence="10" id="KW-1185">Reference proteome</keyword>
<dbReference type="PANTHER" id="PTHR43791:SF40">
    <property type="entry name" value="THIAMINE PATHWAY TRANSPORTER THI73"/>
    <property type="match status" value="1"/>
</dbReference>
<evidence type="ECO:0000256" key="1">
    <source>
        <dbReference type="ARBA" id="ARBA00004141"/>
    </source>
</evidence>
<accession>A0A1L9Q3M4</accession>
<keyword evidence="2" id="KW-0813">Transport</keyword>
<keyword evidence="3 7" id="KW-0812">Transmembrane</keyword>
<dbReference type="GO" id="GO:0022857">
    <property type="term" value="F:transmembrane transporter activity"/>
    <property type="evidence" value="ECO:0007669"/>
    <property type="project" value="InterPro"/>
</dbReference>
<evidence type="ECO:0000256" key="4">
    <source>
        <dbReference type="ARBA" id="ARBA00022989"/>
    </source>
</evidence>
<dbReference type="InterPro" id="IPR011701">
    <property type="entry name" value="MFS"/>
</dbReference>
<dbReference type="SUPFAM" id="SSF103473">
    <property type="entry name" value="MFS general substrate transporter"/>
    <property type="match status" value="1"/>
</dbReference>
<feature type="transmembrane region" description="Helical" evidence="7">
    <location>
        <begin position="421"/>
        <end position="446"/>
    </location>
</feature>
<keyword evidence="4 7" id="KW-1133">Transmembrane helix</keyword>
<dbReference type="GO" id="GO:0016020">
    <property type="term" value="C:membrane"/>
    <property type="evidence" value="ECO:0007669"/>
    <property type="project" value="UniProtKB-SubCell"/>
</dbReference>
<dbReference type="Proteomes" id="UP000184073">
    <property type="component" value="Unassembled WGS sequence"/>
</dbReference>
<dbReference type="VEuPathDB" id="FungiDB:ASPVEDRAFT_394559"/>
<keyword evidence="5 7" id="KW-0472">Membrane</keyword>
<feature type="transmembrane region" description="Helical" evidence="7">
    <location>
        <begin position="269"/>
        <end position="293"/>
    </location>
</feature>
<dbReference type="Gene3D" id="1.20.1250.20">
    <property type="entry name" value="MFS general substrate transporter like domains"/>
    <property type="match status" value="1"/>
</dbReference>
<protein>
    <recommendedName>
        <fullName evidence="8">Major facilitator superfamily (MFS) profile domain-containing protein</fullName>
    </recommendedName>
</protein>
<dbReference type="EMBL" id="KV878139">
    <property type="protein sequence ID" value="OJJ08375.1"/>
    <property type="molecule type" value="Genomic_DNA"/>
</dbReference>
<evidence type="ECO:0000259" key="8">
    <source>
        <dbReference type="PROSITE" id="PS50850"/>
    </source>
</evidence>
<evidence type="ECO:0000256" key="6">
    <source>
        <dbReference type="ARBA" id="ARBA00037968"/>
    </source>
</evidence>
<evidence type="ECO:0000313" key="9">
    <source>
        <dbReference type="EMBL" id="OJJ08375.1"/>
    </source>
</evidence>
<comment type="subcellular location">
    <subcellularLocation>
        <location evidence="1">Membrane</location>
        <topology evidence="1">Multi-pass membrane protein</topology>
    </subcellularLocation>
</comment>
<dbReference type="OrthoDB" id="6730379at2759"/>
<sequence length="484" mass="52526">MDAKRETTGLTHDVSDLNYALEGDQKPVRSLLRRIDWRILPIMFLTYFLQFLDKVCLNYANVMGLQTDLGMSGNDFSWLATAFFIAYAVAEVPQGYLLQKFPITRVLGCNVFLWGVLLCCSAAAQNYGGLMALRVLLGITEAVVAPALTMYTSLWYTRRESTPRFGLWYCGVGVGQIIGGLVSFGAQHAPASLSLTGWRVMFLVIGLVNILAAALILVFLPLSLETARFLSADEKTTISARLKADSANVAPKQFHVASLWVVLTDIQTWLLLLITILSTLPSGLIVAFSSMVIKNYGYTAKQSALLNMPSGTVSIVCIILSTYAIAKGYPRWLTLNILFVATLLGACLMSFMPQSNKAGCLVGIYLVNATVAPLGIILAWIAGNFKGYTGKVSGAALISAGFSVANIIGPQTFQARDAPDYIPAKVTIVAINAAAIVAAITLRVVYGMRNSKAEDLGLPARSSMEKRLTKDEGEDLYPGFRYVY</sequence>
<feature type="transmembrane region" description="Helical" evidence="7">
    <location>
        <begin position="130"/>
        <end position="154"/>
    </location>
</feature>
<dbReference type="STRING" id="1036611.A0A1L9Q3M4"/>
<dbReference type="InterPro" id="IPR036259">
    <property type="entry name" value="MFS_trans_sf"/>
</dbReference>
<feature type="domain" description="Major facilitator superfamily (MFS) profile" evidence="8">
    <location>
        <begin position="39"/>
        <end position="450"/>
    </location>
</feature>
<organism evidence="9 10">
    <name type="scientific">Aspergillus versicolor CBS 583.65</name>
    <dbReference type="NCBI Taxonomy" id="1036611"/>
    <lineage>
        <taxon>Eukaryota</taxon>
        <taxon>Fungi</taxon>
        <taxon>Dikarya</taxon>
        <taxon>Ascomycota</taxon>
        <taxon>Pezizomycotina</taxon>
        <taxon>Eurotiomycetes</taxon>
        <taxon>Eurotiomycetidae</taxon>
        <taxon>Eurotiales</taxon>
        <taxon>Aspergillaceae</taxon>
        <taxon>Aspergillus</taxon>
        <taxon>Aspergillus subgen. Nidulantes</taxon>
    </lineage>
</organism>
<feature type="transmembrane region" description="Helical" evidence="7">
    <location>
        <begin position="102"/>
        <end position="124"/>
    </location>
</feature>
<proteinExistence type="inferred from homology"/>
<dbReference type="Pfam" id="PF07690">
    <property type="entry name" value="MFS_1"/>
    <property type="match status" value="1"/>
</dbReference>
<gene>
    <name evidence="9" type="ORF">ASPVEDRAFT_394559</name>
</gene>
<dbReference type="PANTHER" id="PTHR43791">
    <property type="entry name" value="PERMEASE-RELATED"/>
    <property type="match status" value="1"/>
</dbReference>
<dbReference type="FunFam" id="1.20.1250.20:FF:000064">
    <property type="entry name" value="MFS allantoate transporter"/>
    <property type="match status" value="1"/>
</dbReference>
<evidence type="ECO:0000256" key="3">
    <source>
        <dbReference type="ARBA" id="ARBA00022692"/>
    </source>
</evidence>
<evidence type="ECO:0000256" key="7">
    <source>
        <dbReference type="SAM" id="Phobius"/>
    </source>
</evidence>
<dbReference type="InterPro" id="IPR020846">
    <property type="entry name" value="MFS_dom"/>
</dbReference>
<feature type="transmembrane region" description="Helical" evidence="7">
    <location>
        <begin position="392"/>
        <end position="409"/>
    </location>
</feature>
<dbReference type="GeneID" id="63727439"/>
<feature type="transmembrane region" description="Helical" evidence="7">
    <location>
        <begin position="198"/>
        <end position="220"/>
    </location>
</feature>